<keyword evidence="2" id="KW-0238">DNA-binding</keyword>
<dbReference type="InterPro" id="IPR020449">
    <property type="entry name" value="Tscrpt_reg_AraC-type_HTH"/>
</dbReference>
<dbReference type="GO" id="GO:0043565">
    <property type="term" value="F:sequence-specific DNA binding"/>
    <property type="evidence" value="ECO:0007669"/>
    <property type="project" value="InterPro"/>
</dbReference>
<keyword evidence="1" id="KW-0805">Transcription regulation</keyword>
<evidence type="ECO:0000313" key="5">
    <source>
        <dbReference type="EMBL" id="RJG52383.1"/>
    </source>
</evidence>
<dbReference type="PROSITE" id="PS00041">
    <property type="entry name" value="HTH_ARAC_FAMILY_1"/>
    <property type="match status" value="1"/>
</dbReference>
<accession>A0A418YMK8</accession>
<dbReference type="PANTHER" id="PTHR46796:SF14">
    <property type="entry name" value="TRANSCRIPTIONAL REGULATORY PROTEIN"/>
    <property type="match status" value="1"/>
</dbReference>
<dbReference type="PRINTS" id="PR00032">
    <property type="entry name" value="HTHARAC"/>
</dbReference>
<dbReference type="GO" id="GO:0003700">
    <property type="term" value="F:DNA-binding transcription factor activity"/>
    <property type="evidence" value="ECO:0007669"/>
    <property type="project" value="InterPro"/>
</dbReference>
<dbReference type="Pfam" id="PF12833">
    <property type="entry name" value="HTH_18"/>
    <property type="match status" value="1"/>
</dbReference>
<dbReference type="SMART" id="SM00342">
    <property type="entry name" value="HTH_ARAC"/>
    <property type="match status" value="1"/>
</dbReference>
<keyword evidence="3" id="KW-0804">Transcription</keyword>
<evidence type="ECO:0000313" key="6">
    <source>
        <dbReference type="Proteomes" id="UP000283469"/>
    </source>
</evidence>
<name>A0A418YMK8_9SPHN</name>
<dbReference type="InterPro" id="IPR018060">
    <property type="entry name" value="HTH_AraC"/>
</dbReference>
<protein>
    <submittedName>
        <fullName evidence="5">AraC family transcriptional regulator</fullName>
    </submittedName>
</protein>
<feature type="domain" description="HTH araC/xylS-type" evidence="4">
    <location>
        <begin position="1"/>
        <end position="93"/>
    </location>
</feature>
<dbReference type="EMBL" id="QVRA01000028">
    <property type="protein sequence ID" value="RJG52383.1"/>
    <property type="molecule type" value="Genomic_DNA"/>
</dbReference>
<evidence type="ECO:0000256" key="2">
    <source>
        <dbReference type="ARBA" id="ARBA00023125"/>
    </source>
</evidence>
<dbReference type="Gene3D" id="1.10.10.60">
    <property type="entry name" value="Homeodomain-like"/>
    <property type="match status" value="2"/>
</dbReference>
<sequence>MSAKLGETIAISDLARACRLSMSYFVRAFTNTVGIAPYTWFIGQRIVLAKDLLAQSHYPLAEIALECGFVDQSHFTNTFVRRVGTTPLQWRRAAWGDRSLPRCTRSK</sequence>
<dbReference type="PROSITE" id="PS01124">
    <property type="entry name" value="HTH_ARAC_FAMILY_2"/>
    <property type="match status" value="1"/>
</dbReference>
<gene>
    <name evidence="5" type="ORF">D0Z70_20400</name>
</gene>
<reference evidence="5 6" key="1">
    <citation type="submission" date="2018-08" db="EMBL/GenBank/DDBJ databases">
        <title>Sphingobium sp. EO9.</title>
        <authorList>
            <person name="Park Y."/>
            <person name="Kim K.H."/>
            <person name="Jeon C.O."/>
        </authorList>
    </citation>
    <scope>NUCLEOTIDE SEQUENCE [LARGE SCALE GENOMIC DNA]</scope>
    <source>
        <strain evidence="5 6">EO9</strain>
    </source>
</reference>
<evidence type="ECO:0000256" key="3">
    <source>
        <dbReference type="ARBA" id="ARBA00023163"/>
    </source>
</evidence>
<organism evidence="5 6">
    <name type="scientific">Sphingobium terrigena</name>
    <dbReference type="NCBI Taxonomy" id="2304063"/>
    <lineage>
        <taxon>Bacteria</taxon>
        <taxon>Pseudomonadati</taxon>
        <taxon>Pseudomonadota</taxon>
        <taxon>Alphaproteobacteria</taxon>
        <taxon>Sphingomonadales</taxon>
        <taxon>Sphingomonadaceae</taxon>
        <taxon>Sphingobium</taxon>
    </lineage>
</organism>
<keyword evidence="6" id="KW-1185">Reference proteome</keyword>
<evidence type="ECO:0000256" key="1">
    <source>
        <dbReference type="ARBA" id="ARBA00023015"/>
    </source>
</evidence>
<comment type="caution">
    <text evidence="5">The sequence shown here is derived from an EMBL/GenBank/DDBJ whole genome shotgun (WGS) entry which is preliminary data.</text>
</comment>
<dbReference type="OrthoDB" id="110167at2"/>
<dbReference type="InterPro" id="IPR018062">
    <property type="entry name" value="HTH_AraC-typ_CS"/>
</dbReference>
<dbReference type="Proteomes" id="UP000283469">
    <property type="component" value="Unassembled WGS sequence"/>
</dbReference>
<dbReference type="InterPro" id="IPR009057">
    <property type="entry name" value="Homeodomain-like_sf"/>
</dbReference>
<dbReference type="AlphaFoldDB" id="A0A418YMK8"/>
<dbReference type="SUPFAM" id="SSF46689">
    <property type="entry name" value="Homeodomain-like"/>
    <property type="match status" value="2"/>
</dbReference>
<dbReference type="InterPro" id="IPR050204">
    <property type="entry name" value="AraC_XylS_family_regulators"/>
</dbReference>
<proteinExistence type="predicted"/>
<dbReference type="PANTHER" id="PTHR46796">
    <property type="entry name" value="HTH-TYPE TRANSCRIPTIONAL ACTIVATOR RHAS-RELATED"/>
    <property type="match status" value="1"/>
</dbReference>
<evidence type="ECO:0000259" key="4">
    <source>
        <dbReference type="PROSITE" id="PS01124"/>
    </source>
</evidence>